<dbReference type="AlphaFoldDB" id="A0A0P0Z0F1"/>
<dbReference type="SUPFAM" id="SSF52980">
    <property type="entry name" value="Restriction endonuclease-like"/>
    <property type="match status" value="1"/>
</dbReference>
<dbReference type="GO" id="GO:0005829">
    <property type="term" value="C:cytosol"/>
    <property type="evidence" value="ECO:0007669"/>
    <property type="project" value="TreeGrafter"/>
</dbReference>
<dbReference type="SUPFAM" id="SSF52540">
    <property type="entry name" value="P-loop containing nucleoside triphosphate hydrolases"/>
    <property type="match status" value="1"/>
</dbReference>
<evidence type="ECO:0000256" key="2">
    <source>
        <dbReference type="ARBA" id="ARBA00022741"/>
    </source>
</evidence>
<comment type="catalytic activity">
    <reaction evidence="11">
        <text>Couples ATP hydrolysis with the unwinding of duplex DNA by translocating in the 3'-5' direction.</text>
        <dbReference type="EC" id="5.6.2.4"/>
    </reaction>
</comment>
<dbReference type="InterPro" id="IPR014017">
    <property type="entry name" value="DNA_helicase_UvrD-like_C"/>
</dbReference>
<dbReference type="InterPro" id="IPR038726">
    <property type="entry name" value="PDDEXK_AddAB-type"/>
</dbReference>
<evidence type="ECO:0000259" key="18">
    <source>
        <dbReference type="PROSITE" id="PS51198"/>
    </source>
</evidence>
<dbReference type="GO" id="GO:0005524">
    <property type="term" value="F:ATP binding"/>
    <property type="evidence" value="ECO:0007669"/>
    <property type="project" value="UniProtKB-UniRule"/>
</dbReference>
<dbReference type="GO" id="GO:0000725">
    <property type="term" value="P:recombinational repair"/>
    <property type="evidence" value="ECO:0007669"/>
    <property type="project" value="TreeGrafter"/>
</dbReference>
<evidence type="ECO:0000256" key="13">
    <source>
        <dbReference type="ARBA" id="ARBA00034923"/>
    </source>
</evidence>
<dbReference type="GO" id="GO:0003677">
    <property type="term" value="F:DNA binding"/>
    <property type="evidence" value="ECO:0007669"/>
    <property type="project" value="UniProtKB-KW"/>
</dbReference>
<name>A0A0P0Z0F1_9HYPH</name>
<sequence length="1190" mass="128291">MSPLSVSRETQHAQDRASDPGRSVFVAANAGSGKTHVLTMRVVRLLLSGVEPGRILCLTYTKAAAAEMQARVFARLSRWTRLSDAELQAELAALGGADEPVTLARARQLFATALETPGGLKIQTIHAFCEAILHQFPLEANVPGHFEVLDDSESALLLAEARRMLIVNARPGTARPEDAGLAEAFADALAHGGEAGLDRLVGECIAARDRIGEFIAVCGGLPDAIDLLQEALGVDPAADPYAGIDTPPGFDAEFRAELADAAARSHASTDAKLVEKLAAFAAARDGEARCAALSAIVFTQKGERCSLRSVATKAVVDRFPDLVERVGALADALEDVADRVATARLFAASRAALTIADRLERDYRDLKQRRGRLDFEDLIVRTAELLLRREASAWVHYKLDRGIDHVLVDEAQDTSRRQWQVVRALVDEFFQDAEETGRRRTVFAVGDEKQSIYSFQGASPAMFAAERRRLEAMARQSGKPFDHVGLHQSFRSAADILAAVDRIFHQDAHRRGLSSEGQPPVHVSARAQAPGLVELWPTVRPLPVAAEDDWLAPIDHQPQDAPIHRLAARIAQTVRDWVGTPIAARDGVRRLDAGDIIILVRKRSAFVAAMGAALRALGAPDIRVAGADRLTITEHLAVQDLVALGRAVSNAEDELSLAAVLKSPLFGFSDDELMAIALSRTGPQPGPLYRQLRRLAEPDGAALLADTLADRQGLAERIGRAVERFEELRDRAGYLGVYGFYARLLGPEGGRAALAARLGRDTAEVVDAFLDLALASDSDGRRGLDAFLADLAANPPVIRREMTAQPGEVRIMTVHAAKGLEAPVVFLVDPGSEPFSATHAARLMSWDGMPGLPSEAPPGLLWCPDAACRNRVVDGLRAQERDRAEDEYRRLLYVGLTRAADRLVVCGTAGSRDPGPDTWARHVHEALGPDCTPVHDASGEVIALRFGALAQIEPLGPAAAPAAPQLPPRAIDLTPLPPEEIGPRPLVPSGPGPQSIVDFGGRAWRSPVLEPQEDSSRAIRRGQMAHRLLQVLPDLPEAARAAAAARFLSRSAPDWTVADRDALAARILDILAAPHYADLFRPGSRAEVAITGMVTIDTRSVPVNGLIDRLAIDGDRVLLVDYKTSRPVPERLAEVPPAHLRQMALYTALLAPLYPEARIEPALLYTEGPVLMPLPQEALSLNATVEGSRY</sequence>
<feature type="region of interest" description="Disordered" evidence="17">
    <location>
        <begin position="1"/>
        <end position="21"/>
    </location>
</feature>
<dbReference type="InterPro" id="IPR000212">
    <property type="entry name" value="DNA_helicase_UvrD/REP"/>
</dbReference>
<evidence type="ECO:0000256" key="14">
    <source>
        <dbReference type="ARBA" id="ARBA00048988"/>
    </source>
</evidence>
<evidence type="ECO:0000256" key="15">
    <source>
        <dbReference type="PROSITE-ProRule" id="PRU00560"/>
    </source>
</evidence>
<dbReference type="Gene3D" id="1.10.486.10">
    <property type="entry name" value="PCRA, domain 4"/>
    <property type="match status" value="1"/>
</dbReference>
<dbReference type="Pfam" id="PF00580">
    <property type="entry name" value="UvrD-helicase"/>
    <property type="match status" value="1"/>
</dbReference>
<comment type="catalytic activity">
    <reaction evidence="14">
        <text>ATP + H2O = ADP + phosphate + H(+)</text>
        <dbReference type="Rhea" id="RHEA:13065"/>
        <dbReference type="ChEBI" id="CHEBI:15377"/>
        <dbReference type="ChEBI" id="CHEBI:15378"/>
        <dbReference type="ChEBI" id="CHEBI:30616"/>
        <dbReference type="ChEBI" id="CHEBI:43474"/>
        <dbReference type="ChEBI" id="CHEBI:456216"/>
        <dbReference type="EC" id="5.6.2.4"/>
    </reaction>
</comment>
<dbReference type="GO" id="GO:0033202">
    <property type="term" value="C:DNA helicase complex"/>
    <property type="evidence" value="ECO:0007669"/>
    <property type="project" value="TreeGrafter"/>
</dbReference>
<feature type="domain" description="UvrD-like helicase ATP-binding" evidence="18">
    <location>
        <begin position="7"/>
        <end position="493"/>
    </location>
</feature>
<reference evidence="20" key="1">
    <citation type="journal article" date="2015" name="Proc. Natl. Acad. Sci. U.S.A.">
        <title>Bacterial clade with the ribosomal RNA operon on a small plasmid rather than the chromosome.</title>
        <authorList>
            <person name="Anda M."/>
            <person name="Ohtsubo Y."/>
            <person name="Okubo T."/>
            <person name="Sugawara M."/>
            <person name="Nagata Y."/>
            <person name="Tsuda M."/>
            <person name="Minamisawa K."/>
            <person name="Mitsui H."/>
        </authorList>
    </citation>
    <scope>NUCLEOTIDE SEQUENCE</scope>
    <source>
        <strain evidence="20">JCM 14755</strain>
    </source>
</reference>
<feature type="binding site" evidence="15">
    <location>
        <begin position="28"/>
        <end position="35"/>
    </location>
    <ligand>
        <name>ATP</name>
        <dbReference type="ChEBI" id="CHEBI:30616"/>
    </ligand>
</feature>
<feature type="compositionally biased region" description="Basic and acidic residues" evidence="17">
    <location>
        <begin position="9"/>
        <end position="19"/>
    </location>
</feature>
<keyword evidence="2 15" id="KW-0547">Nucleotide-binding</keyword>
<keyword evidence="9" id="KW-0234">DNA repair</keyword>
<evidence type="ECO:0000256" key="4">
    <source>
        <dbReference type="ARBA" id="ARBA00022801"/>
    </source>
</evidence>
<organism evidence="20">
    <name type="scientific">Aureimonas frigidaquae</name>
    <dbReference type="NCBI Taxonomy" id="424757"/>
    <lineage>
        <taxon>Bacteria</taxon>
        <taxon>Pseudomonadati</taxon>
        <taxon>Pseudomonadota</taxon>
        <taxon>Alphaproteobacteria</taxon>
        <taxon>Hyphomicrobiales</taxon>
        <taxon>Aurantimonadaceae</taxon>
        <taxon>Aureimonas</taxon>
    </lineage>
</organism>
<evidence type="ECO:0000256" key="9">
    <source>
        <dbReference type="ARBA" id="ARBA00023204"/>
    </source>
</evidence>
<dbReference type="NCBIfam" id="TIGR02784">
    <property type="entry name" value="addA_alphas"/>
    <property type="match status" value="1"/>
</dbReference>
<keyword evidence="1" id="KW-0540">Nuclease</keyword>
<feature type="domain" description="UvrD-like helicase C-terminal" evidence="19">
    <location>
        <begin position="523"/>
        <end position="819"/>
    </location>
</feature>
<evidence type="ECO:0000256" key="1">
    <source>
        <dbReference type="ARBA" id="ARBA00022722"/>
    </source>
</evidence>
<evidence type="ECO:0000313" key="20">
    <source>
        <dbReference type="EMBL" id="BAT27182.1"/>
    </source>
</evidence>
<dbReference type="InterPro" id="IPR011604">
    <property type="entry name" value="PDDEXK-like_dom_sf"/>
</dbReference>
<evidence type="ECO:0000256" key="7">
    <source>
        <dbReference type="ARBA" id="ARBA00022840"/>
    </source>
</evidence>
<evidence type="ECO:0000256" key="11">
    <source>
        <dbReference type="ARBA" id="ARBA00034617"/>
    </source>
</evidence>
<dbReference type="InterPro" id="IPR014016">
    <property type="entry name" value="UvrD-like_ATP-bd"/>
</dbReference>
<dbReference type="InterPro" id="IPR027417">
    <property type="entry name" value="P-loop_NTPase"/>
</dbReference>
<dbReference type="EC" id="5.6.2.4" evidence="12"/>
<accession>A0A0P0Z0F1</accession>
<keyword evidence="4 15" id="KW-0378">Hydrolase</keyword>
<dbReference type="PANTHER" id="PTHR11070:SF2">
    <property type="entry name" value="ATP-DEPENDENT DNA HELICASE SRS2"/>
    <property type="match status" value="1"/>
</dbReference>
<evidence type="ECO:0000256" key="5">
    <source>
        <dbReference type="ARBA" id="ARBA00022806"/>
    </source>
</evidence>
<dbReference type="Pfam" id="PF12705">
    <property type="entry name" value="PDDEXK_1"/>
    <property type="match status" value="1"/>
</dbReference>
<evidence type="ECO:0000256" key="12">
    <source>
        <dbReference type="ARBA" id="ARBA00034808"/>
    </source>
</evidence>
<proteinExistence type="predicted"/>
<dbReference type="Pfam" id="PF13361">
    <property type="entry name" value="UvrD_C"/>
    <property type="match status" value="1"/>
</dbReference>
<keyword evidence="16" id="KW-0175">Coiled coil</keyword>
<keyword evidence="5 15" id="KW-0347">Helicase</keyword>
<feature type="coiled-coil region" evidence="16">
    <location>
        <begin position="349"/>
        <end position="376"/>
    </location>
</feature>
<dbReference type="Gene3D" id="3.40.50.300">
    <property type="entry name" value="P-loop containing nucleotide triphosphate hydrolases"/>
    <property type="match status" value="4"/>
</dbReference>
<dbReference type="GO" id="GO:0004527">
    <property type="term" value="F:exonuclease activity"/>
    <property type="evidence" value="ECO:0007669"/>
    <property type="project" value="UniProtKB-KW"/>
</dbReference>
<dbReference type="InterPro" id="IPR011335">
    <property type="entry name" value="Restrct_endonuc-II-like"/>
</dbReference>
<dbReference type="PROSITE" id="PS51217">
    <property type="entry name" value="UVRD_HELICASE_CTER"/>
    <property type="match status" value="1"/>
</dbReference>
<evidence type="ECO:0000259" key="19">
    <source>
        <dbReference type="PROSITE" id="PS51217"/>
    </source>
</evidence>
<dbReference type="EMBL" id="LC066375">
    <property type="protein sequence ID" value="BAT27182.1"/>
    <property type="molecule type" value="Genomic_DNA"/>
</dbReference>
<dbReference type="PANTHER" id="PTHR11070">
    <property type="entry name" value="UVRD / RECB / PCRA DNA HELICASE FAMILY MEMBER"/>
    <property type="match status" value="1"/>
</dbReference>
<dbReference type="RefSeq" id="WP_062228267.1">
    <property type="nucleotide sequence ID" value="NZ_BBWR01000012.1"/>
</dbReference>
<keyword evidence="6" id="KW-0269">Exonuclease</keyword>
<evidence type="ECO:0000256" key="3">
    <source>
        <dbReference type="ARBA" id="ARBA00022763"/>
    </source>
</evidence>
<protein>
    <recommendedName>
        <fullName evidence="12">DNA 3'-5' helicase</fullName>
        <ecNumber evidence="12">5.6.2.4</ecNumber>
    </recommendedName>
    <alternativeName>
        <fullName evidence="13">DNA 3'-5' helicase II</fullName>
    </alternativeName>
</protein>
<evidence type="ECO:0000256" key="8">
    <source>
        <dbReference type="ARBA" id="ARBA00023125"/>
    </source>
</evidence>
<keyword evidence="7 15" id="KW-0067">ATP-binding</keyword>
<evidence type="ECO:0000256" key="17">
    <source>
        <dbReference type="SAM" id="MobiDB-lite"/>
    </source>
</evidence>
<dbReference type="InterPro" id="IPR014151">
    <property type="entry name" value="DNA_helicase_AddA"/>
</dbReference>
<keyword evidence="8" id="KW-0238">DNA-binding</keyword>
<evidence type="ECO:0000256" key="16">
    <source>
        <dbReference type="SAM" id="Coils"/>
    </source>
</evidence>
<evidence type="ECO:0000256" key="6">
    <source>
        <dbReference type="ARBA" id="ARBA00022839"/>
    </source>
</evidence>
<keyword evidence="3" id="KW-0227">DNA damage</keyword>
<keyword evidence="10" id="KW-0413">Isomerase</keyword>
<dbReference type="Gene3D" id="3.90.320.10">
    <property type="match status" value="1"/>
</dbReference>
<dbReference type="PROSITE" id="PS51198">
    <property type="entry name" value="UVRD_HELICASE_ATP_BIND"/>
    <property type="match status" value="1"/>
</dbReference>
<dbReference type="GO" id="GO:0043138">
    <property type="term" value="F:3'-5' DNA helicase activity"/>
    <property type="evidence" value="ECO:0007669"/>
    <property type="project" value="UniProtKB-EC"/>
</dbReference>
<evidence type="ECO:0000256" key="10">
    <source>
        <dbReference type="ARBA" id="ARBA00023235"/>
    </source>
</evidence>